<dbReference type="EMBL" id="JTHE02000002">
    <property type="protein sequence ID" value="NEV65769.1"/>
    <property type="molecule type" value="Genomic_DNA"/>
</dbReference>
<dbReference type="SUPFAM" id="SSF52091">
    <property type="entry name" value="SpoIIaa-like"/>
    <property type="match status" value="1"/>
</dbReference>
<accession>A0A0C1UXE7</accession>
<dbReference type="PROSITE" id="PS50801">
    <property type="entry name" value="STAS"/>
    <property type="match status" value="1"/>
</dbReference>
<proteinExistence type="inferred from homology"/>
<evidence type="ECO:0000256" key="2">
    <source>
        <dbReference type="RuleBase" id="RU003749"/>
    </source>
</evidence>
<dbReference type="CDD" id="cd07043">
    <property type="entry name" value="STAS_anti-anti-sigma_factors"/>
    <property type="match status" value="1"/>
</dbReference>
<dbReference type="InterPro" id="IPR002645">
    <property type="entry name" value="STAS_dom"/>
</dbReference>
<dbReference type="AlphaFoldDB" id="A0A0C1UXE7"/>
<reference evidence="3" key="2">
    <citation type="journal article" date="2015" name="Genome Announc.">
        <title>Draft Genome Sequence of Filamentous Marine Cyanobacterium Lyngbya confervoides Strain BDU141951.</title>
        <authorList>
            <person name="Chandrababunaidu M.M."/>
            <person name="Sen D."/>
            <person name="Tripathy S."/>
        </authorList>
    </citation>
    <scope>NUCLEOTIDE SEQUENCE</scope>
    <source>
        <strain evidence="3">BDU141951</strain>
    </source>
</reference>
<reference evidence="3" key="3">
    <citation type="submission" date="2020-02" db="EMBL/GenBank/DDBJ databases">
        <authorList>
            <person name="Sarangi A.N."/>
            <person name="Ghosh S."/>
            <person name="Mukherjee M."/>
            <person name="Tripathy S."/>
        </authorList>
    </citation>
    <scope>NUCLEOTIDE SEQUENCE</scope>
    <source>
        <strain evidence="3">BDU141951</strain>
    </source>
</reference>
<gene>
    <name evidence="3" type="ORF">QQ91_001400</name>
</gene>
<dbReference type="Pfam" id="PF01740">
    <property type="entry name" value="STAS"/>
    <property type="match status" value="1"/>
</dbReference>
<sequence length="106" mass="11842">MEANIRILEPTGILDGTQAEIFRKEVDIALEEGVDVLLIDLKDITFVDSSGLGILVVVLKKVRACNKLLYVCSINEQVKMLFELTSMDRVFEVLPDREAFKAKVAS</sequence>
<name>A0A0C1UXE7_9CYAN</name>
<dbReference type="NCBIfam" id="TIGR00377">
    <property type="entry name" value="ant_ant_sig"/>
    <property type="match status" value="1"/>
</dbReference>
<protein>
    <recommendedName>
        <fullName evidence="2">Anti-sigma factor antagonist</fullName>
    </recommendedName>
</protein>
<dbReference type="PANTHER" id="PTHR33495">
    <property type="entry name" value="ANTI-SIGMA FACTOR ANTAGONIST TM_1081-RELATED-RELATED"/>
    <property type="match status" value="1"/>
</dbReference>
<dbReference type="InterPro" id="IPR036513">
    <property type="entry name" value="STAS_dom_sf"/>
</dbReference>
<dbReference type="Gene3D" id="3.30.750.24">
    <property type="entry name" value="STAS domain"/>
    <property type="match status" value="1"/>
</dbReference>
<comment type="similarity">
    <text evidence="1 2">Belongs to the anti-sigma-factor antagonist family.</text>
</comment>
<dbReference type="GO" id="GO:0043856">
    <property type="term" value="F:anti-sigma factor antagonist activity"/>
    <property type="evidence" value="ECO:0007669"/>
    <property type="project" value="InterPro"/>
</dbReference>
<organism evidence="3">
    <name type="scientific">Lyngbya confervoides BDU141951</name>
    <dbReference type="NCBI Taxonomy" id="1574623"/>
    <lineage>
        <taxon>Bacteria</taxon>
        <taxon>Bacillati</taxon>
        <taxon>Cyanobacteriota</taxon>
        <taxon>Cyanophyceae</taxon>
        <taxon>Oscillatoriophycideae</taxon>
        <taxon>Oscillatoriales</taxon>
        <taxon>Microcoleaceae</taxon>
        <taxon>Lyngbya</taxon>
    </lineage>
</organism>
<evidence type="ECO:0000313" key="3">
    <source>
        <dbReference type="EMBL" id="NEV65769.1"/>
    </source>
</evidence>
<reference evidence="3" key="1">
    <citation type="submission" date="2014-11" db="EMBL/GenBank/DDBJ databases">
        <authorList>
            <person name="Malar M.C."/>
            <person name="Sen D."/>
            <person name="Tripathy S."/>
        </authorList>
    </citation>
    <scope>NUCLEOTIDE SEQUENCE</scope>
    <source>
        <strain evidence="3">BDU141951</strain>
    </source>
</reference>
<dbReference type="InterPro" id="IPR003658">
    <property type="entry name" value="Anti-sigma_ant"/>
</dbReference>
<comment type="caution">
    <text evidence="3">The sequence shown here is derived from an EMBL/GenBank/DDBJ whole genome shotgun (WGS) entry which is preliminary data.</text>
</comment>
<evidence type="ECO:0000256" key="1">
    <source>
        <dbReference type="ARBA" id="ARBA00009013"/>
    </source>
</evidence>
<dbReference type="PANTHER" id="PTHR33495:SF2">
    <property type="entry name" value="ANTI-SIGMA FACTOR ANTAGONIST TM_1081-RELATED"/>
    <property type="match status" value="1"/>
</dbReference>